<evidence type="ECO:0000256" key="2">
    <source>
        <dbReference type="ARBA" id="ARBA00013090"/>
    </source>
</evidence>
<dbReference type="AlphaFoldDB" id="A0A1G9AT91"/>
<feature type="binding site" evidence="7">
    <location>
        <begin position="211"/>
        <end position="212"/>
    </location>
    <ligand>
        <name>substrate</name>
    </ligand>
</feature>
<dbReference type="HAMAP" id="MF_00258">
    <property type="entry name" value="Glu_racemase"/>
    <property type="match status" value="1"/>
</dbReference>
<dbReference type="PANTHER" id="PTHR21198">
    <property type="entry name" value="GLUTAMATE RACEMASE"/>
    <property type="match status" value="1"/>
</dbReference>
<dbReference type="UniPathway" id="UPA00219"/>
<evidence type="ECO:0000256" key="5">
    <source>
        <dbReference type="ARBA" id="ARBA00023235"/>
    </source>
</evidence>
<dbReference type="InterPro" id="IPR018187">
    <property type="entry name" value="Asp/Glu_racemase_AS_1"/>
</dbReference>
<dbReference type="Pfam" id="PF01177">
    <property type="entry name" value="Asp_Glu_race"/>
    <property type="match status" value="1"/>
</dbReference>
<evidence type="ECO:0000256" key="1">
    <source>
        <dbReference type="ARBA" id="ARBA00001602"/>
    </source>
</evidence>
<evidence type="ECO:0000256" key="7">
    <source>
        <dbReference type="HAMAP-Rule" id="MF_00258"/>
    </source>
</evidence>
<dbReference type="GO" id="GO:0008881">
    <property type="term" value="F:glutamate racemase activity"/>
    <property type="evidence" value="ECO:0007669"/>
    <property type="project" value="UniProtKB-UniRule"/>
</dbReference>
<dbReference type="InterPro" id="IPR004391">
    <property type="entry name" value="Glu_race"/>
</dbReference>
<keyword evidence="9" id="KW-1185">Reference proteome</keyword>
<dbReference type="STRING" id="246191.SAMN05660337_0023"/>
<dbReference type="Proteomes" id="UP000199053">
    <property type="component" value="Unassembled WGS sequence"/>
</dbReference>
<dbReference type="PANTHER" id="PTHR21198:SF2">
    <property type="entry name" value="GLUTAMATE RACEMASE"/>
    <property type="match status" value="1"/>
</dbReference>
<feature type="binding site" evidence="7">
    <location>
        <begin position="63"/>
        <end position="64"/>
    </location>
    <ligand>
        <name>substrate</name>
    </ligand>
</feature>
<keyword evidence="5 7" id="KW-0413">Isomerase</keyword>
<dbReference type="GO" id="GO:0071555">
    <property type="term" value="P:cell wall organization"/>
    <property type="evidence" value="ECO:0007669"/>
    <property type="project" value="UniProtKB-KW"/>
</dbReference>
<dbReference type="InterPro" id="IPR015942">
    <property type="entry name" value="Asp/Glu/hydantoin_racemase"/>
</dbReference>
<dbReference type="RefSeq" id="WP_170830274.1">
    <property type="nucleotide sequence ID" value="NZ_FNGA01000001.1"/>
</dbReference>
<dbReference type="EMBL" id="FNGA01000001">
    <property type="protein sequence ID" value="SDK30549.1"/>
    <property type="molecule type" value="Genomic_DNA"/>
</dbReference>
<dbReference type="InterPro" id="IPR001920">
    <property type="entry name" value="Asp/Glu_race"/>
</dbReference>
<evidence type="ECO:0000256" key="3">
    <source>
        <dbReference type="ARBA" id="ARBA00022960"/>
    </source>
</evidence>
<comment type="function">
    <text evidence="7">Provides the (R)-glutamate required for cell wall biosynthesis.</text>
</comment>
<comment type="catalytic activity">
    <reaction evidence="1 7">
        <text>L-glutamate = D-glutamate</text>
        <dbReference type="Rhea" id="RHEA:12813"/>
        <dbReference type="ChEBI" id="CHEBI:29985"/>
        <dbReference type="ChEBI" id="CHEBI:29986"/>
        <dbReference type="EC" id="5.1.1.3"/>
    </reaction>
</comment>
<evidence type="ECO:0000313" key="8">
    <source>
        <dbReference type="EMBL" id="SDK30549.1"/>
    </source>
</evidence>
<reference evidence="9" key="1">
    <citation type="submission" date="2016-10" db="EMBL/GenBank/DDBJ databases">
        <authorList>
            <person name="Varghese N."/>
            <person name="Submissions S."/>
        </authorList>
    </citation>
    <scope>NUCLEOTIDE SEQUENCE [LARGE SCALE GENOMIC DNA]</scope>
    <source>
        <strain evidence="9">DSM 16995</strain>
    </source>
</reference>
<feature type="binding site" evidence="7">
    <location>
        <begin position="95"/>
        <end position="96"/>
    </location>
    <ligand>
        <name>substrate</name>
    </ligand>
</feature>
<gene>
    <name evidence="7" type="primary">murI</name>
    <name evidence="8" type="ORF">SAMN05660337_0023</name>
</gene>
<comment type="pathway">
    <text evidence="7">Cell wall biogenesis; peptidoglycan biosynthesis.</text>
</comment>
<keyword evidence="6 7" id="KW-0961">Cell wall biogenesis/degradation</keyword>
<feature type="active site" description="Proton donor/acceptor" evidence="7">
    <location>
        <position position="94"/>
    </location>
</feature>
<feature type="active site" description="Proton donor/acceptor" evidence="7">
    <location>
        <position position="210"/>
    </location>
</feature>
<keyword evidence="3 7" id="KW-0133">Cell shape</keyword>
<protein>
    <recommendedName>
        <fullName evidence="2 7">Glutamate racemase</fullName>
        <ecNumber evidence="2 7">5.1.1.3</ecNumber>
    </recommendedName>
</protein>
<evidence type="ECO:0000313" key="9">
    <source>
        <dbReference type="Proteomes" id="UP000199053"/>
    </source>
</evidence>
<sequence length="295" mass="31569">MNFCSAQKRFGAEVYENLRSVPNRPTIGLFDSGVGGLSVLKELVNQLPEFNYIYLGDTARLPYGNRSPETIIDFSMQAARFLISQEAESVVIACNTASSVALHTVKDSFPGVSVTGMVVAGARAAVSKSRGGSIAVIGTTCTVTAKAYERAVAALDATIEVKSAACPFLVLLAEEGWTDDEIAYMSVKRYISPLLESFGGIMPDSLILGCTHFTQFKELIQKIVGPQTVLIDPAESLAVELKGLFKIPDPHAPDDKGTISFYATDALSRFARVGGKFLGTDISAESVGRVNLDNQ</sequence>
<dbReference type="EC" id="5.1.1.3" evidence="2 7"/>
<accession>A0A1G9AT91</accession>
<evidence type="ECO:0000256" key="4">
    <source>
        <dbReference type="ARBA" id="ARBA00022984"/>
    </source>
</evidence>
<dbReference type="GO" id="GO:0009252">
    <property type="term" value="P:peptidoglycan biosynthetic process"/>
    <property type="evidence" value="ECO:0007669"/>
    <property type="project" value="UniProtKB-UniRule"/>
</dbReference>
<name>A0A1G9AT91_9BACT</name>
<dbReference type="SUPFAM" id="SSF53681">
    <property type="entry name" value="Aspartate/glutamate racemase"/>
    <property type="match status" value="2"/>
</dbReference>
<dbReference type="GO" id="GO:0008360">
    <property type="term" value="P:regulation of cell shape"/>
    <property type="evidence" value="ECO:0007669"/>
    <property type="project" value="UniProtKB-KW"/>
</dbReference>
<feature type="binding site" evidence="7">
    <location>
        <begin position="31"/>
        <end position="32"/>
    </location>
    <ligand>
        <name>substrate</name>
    </ligand>
</feature>
<evidence type="ECO:0000256" key="6">
    <source>
        <dbReference type="ARBA" id="ARBA00023316"/>
    </source>
</evidence>
<keyword evidence="4 7" id="KW-0573">Peptidoglycan synthesis</keyword>
<dbReference type="NCBIfam" id="TIGR00067">
    <property type="entry name" value="glut_race"/>
    <property type="match status" value="1"/>
</dbReference>
<comment type="similarity">
    <text evidence="7">Belongs to the aspartate/glutamate racemases family.</text>
</comment>
<organism evidence="8 9">
    <name type="scientific">Maridesulfovibrio ferrireducens</name>
    <dbReference type="NCBI Taxonomy" id="246191"/>
    <lineage>
        <taxon>Bacteria</taxon>
        <taxon>Pseudomonadati</taxon>
        <taxon>Thermodesulfobacteriota</taxon>
        <taxon>Desulfovibrionia</taxon>
        <taxon>Desulfovibrionales</taxon>
        <taxon>Desulfovibrionaceae</taxon>
        <taxon>Maridesulfovibrio</taxon>
    </lineage>
</organism>
<proteinExistence type="inferred from homology"/>
<dbReference type="FunFam" id="3.40.50.1860:FF:000001">
    <property type="entry name" value="Glutamate racemase"/>
    <property type="match status" value="1"/>
</dbReference>
<dbReference type="Gene3D" id="3.40.50.1860">
    <property type="match status" value="2"/>
</dbReference>
<dbReference type="PROSITE" id="PS00923">
    <property type="entry name" value="ASP_GLU_RACEMASE_1"/>
    <property type="match status" value="1"/>
</dbReference>